<reference evidence="1 2" key="1">
    <citation type="submission" date="2024-01" db="EMBL/GenBank/DDBJ databases">
        <title>The genomes of 5 underutilized Papilionoideae crops provide insights into root nodulation and disease resistance.</title>
        <authorList>
            <person name="Yuan L."/>
        </authorList>
    </citation>
    <scope>NUCLEOTIDE SEQUENCE [LARGE SCALE GENOMIC DNA]</scope>
    <source>
        <strain evidence="1">LY-2023</strain>
        <tissue evidence="1">Leaf</tissue>
    </source>
</reference>
<protein>
    <submittedName>
        <fullName evidence="1">Uncharacterized protein</fullName>
    </submittedName>
</protein>
<dbReference type="AlphaFoldDB" id="A0AAN9JAF8"/>
<organism evidence="1 2">
    <name type="scientific">Clitoria ternatea</name>
    <name type="common">Butterfly pea</name>
    <dbReference type="NCBI Taxonomy" id="43366"/>
    <lineage>
        <taxon>Eukaryota</taxon>
        <taxon>Viridiplantae</taxon>
        <taxon>Streptophyta</taxon>
        <taxon>Embryophyta</taxon>
        <taxon>Tracheophyta</taxon>
        <taxon>Spermatophyta</taxon>
        <taxon>Magnoliopsida</taxon>
        <taxon>eudicotyledons</taxon>
        <taxon>Gunneridae</taxon>
        <taxon>Pentapetalae</taxon>
        <taxon>rosids</taxon>
        <taxon>fabids</taxon>
        <taxon>Fabales</taxon>
        <taxon>Fabaceae</taxon>
        <taxon>Papilionoideae</taxon>
        <taxon>50 kb inversion clade</taxon>
        <taxon>NPAAA clade</taxon>
        <taxon>indigoferoid/millettioid clade</taxon>
        <taxon>Phaseoleae</taxon>
        <taxon>Clitoria</taxon>
    </lineage>
</organism>
<dbReference type="Proteomes" id="UP001359559">
    <property type="component" value="Unassembled WGS sequence"/>
</dbReference>
<keyword evidence="2" id="KW-1185">Reference proteome</keyword>
<sequence length="90" mass="10268">MKNLRKIITNPQTGIVSLIMLQKYSTPKLCHRSNGHKTMLVILNLSRTLLCHEMKTYFSLIAFLNRNAVIYFDSVTASEVGGSWEDDGHR</sequence>
<accession>A0AAN9JAF8</accession>
<evidence type="ECO:0000313" key="2">
    <source>
        <dbReference type="Proteomes" id="UP001359559"/>
    </source>
</evidence>
<comment type="caution">
    <text evidence="1">The sequence shown here is derived from an EMBL/GenBank/DDBJ whole genome shotgun (WGS) entry which is preliminary data.</text>
</comment>
<name>A0AAN9JAF8_CLITE</name>
<gene>
    <name evidence="1" type="ORF">RJT34_18257</name>
</gene>
<evidence type="ECO:0000313" key="1">
    <source>
        <dbReference type="EMBL" id="KAK7295350.1"/>
    </source>
</evidence>
<dbReference type="EMBL" id="JAYKXN010000004">
    <property type="protein sequence ID" value="KAK7295350.1"/>
    <property type="molecule type" value="Genomic_DNA"/>
</dbReference>
<proteinExistence type="predicted"/>